<evidence type="ECO:0000256" key="6">
    <source>
        <dbReference type="ARBA" id="ARBA00030237"/>
    </source>
</evidence>
<dbReference type="SMART" id="SM00240">
    <property type="entry name" value="FHA"/>
    <property type="match status" value="1"/>
</dbReference>
<feature type="binding site" evidence="7">
    <location>
        <position position="328"/>
    </location>
    <ligand>
        <name>ATP</name>
        <dbReference type="ChEBI" id="CHEBI:30616"/>
    </ligand>
</feature>
<dbReference type="InterPro" id="IPR045269">
    <property type="entry name" value="Atg1-like"/>
</dbReference>
<dbReference type="InterPro" id="IPR000719">
    <property type="entry name" value="Prot_kinase_dom"/>
</dbReference>
<dbReference type="Proteomes" id="UP000256645">
    <property type="component" value="Unassembled WGS sequence"/>
</dbReference>
<dbReference type="Gene3D" id="1.10.510.10">
    <property type="entry name" value="Transferase(Phosphotransferase) domain 1"/>
    <property type="match status" value="1"/>
</dbReference>
<keyword evidence="12" id="KW-1185">Reference proteome</keyword>
<dbReference type="GO" id="GO:0006914">
    <property type="term" value="P:autophagy"/>
    <property type="evidence" value="ECO:0007669"/>
    <property type="project" value="UniProtKB-KW"/>
</dbReference>
<evidence type="ECO:0000256" key="3">
    <source>
        <dbReference type="ARBA" id="ARBA00022741"/>
    </source>
</evidence>
<dbReference type="InterPro" id="IPR008984">
    <property type="entry name" value="SMAD_FHA_dom_sf"/>
</dbReference>
<comment type="subcellular location">
    <subcellularLocation>
        <location evidence="1">Preautophagosomal structure membrane</location>
        <topology evidence="1">Peripheral membrane protein</topology>
    </subcellularLocation>
</comment>
<evidence type="ECO:0000256" key="8">
    <source>
        <dbReference type="SAM" id="MobiDB-lite"/>
    </source>
</evidence>
<feature type="compositionally biased region" description="Low complexity" evidence="8">
    <location>
        <begin position="1227"/>
        <end position="1239"/>
    </location>
</feature>
<dbReference type="InterPro" id="IPR000253">
    <property type="entry name" value="FHA_dom"/>
</dbReference>
<evidence type="ECO:0000256" key="5">
    <source>
        <dbReference type="ARBA" id="ARBA00023006"/>
    </source>
</evidence>
<feature type="region of interest" description="Disordered" evidence="8">
    <location>
        <begin position="1195"/>
        <end position="1264"/>
    </location>
</feature>
<evidence type="ECO:0000259" key="9">
    <source>
        <dbReference type="PROSITE" id="PS50006"/>
    </source>
</evidence>
<sequence>MEEEATQPGISAHHYSFTPLEFPSAAPLSQFDEQQNVDEDELVATQIVIDPRRLGQHNSGLTDEDLTDVFCILHPASLPACRATAMIAEASPEHTLVPNSAAVKFKDNKHRVDSFDLASNGIVSHDIALRLSAKLKNPRAGHCFGRNPARCDFVMGHADEVKRISNVHFRIFVNEYGIIMLEDQSTNGTVVDKVILRGKDKENGGGYRHTLENGAIITLAMTPPQEDFRFIVRIPQRDESDAEAFRGRLTEYFMNMKLENEKGKVQTPGEKKEPLNLFATQNMVSSLSRPKEWRGGSKYNKVCMIGRGAFAVVHKMTRKFDGVPFAAKELEKRRFMKNGILDQKVESEMKIMRKITHENIVQYIEHIDWEDYLFIIMEFVPGGDLGSLVEANGPLSEVTVKSMSIQLLSALKYLHNMGITHRDVKPDNILIQREVPFHVKLTDFGLSKMVDSEETFLRTFCGTLLYCAPEVYTEYREYDATGKRNMRGRDKRALPPQRYGHAVDIWSLAGVLFYAFCGRPPFPVKTGTTYQELLSRIMAEPLDIRPLQHAQISDNGIRFVRNMLHTRPEHRATIADLEASPWLNDTATEMAEDDEEYSQNVDEFDEKENLERGTSQLSIHDGYRQVDDNGEFGSSDVTEIQQPEIPSSFNTSDGNYSENYSFVQNARGGYGGRLFGEVDVSALGSSGAIPSLSNINLPLPSQHDPQLTESLDSQGNQISESDQDENTHAVARPSIEGSHPDSDTRNMEHVNVAKNPMPPPPVPNFQHAVRDYDLDKRAERSSSLMGAESMVGHLNMGSPSDTPSPAAERLASPSLDPNYNIGASLRRRREDEDGEGWWPEEVKASKRRKSNREVVLPMPTSIFWDPKDKSTHHENYPRMTSSEFEAFERVAKENGEEFRNGGRFFNKTMQSFRSSRSPSVEPDATHRATSEPTKEEGRRMLMKRDDRKLGDDSAEASKDSSKDVLDSAMPSTARGSNTTMGVGIQVNAGSFDNTGLQAAHANTFLPPKRLLAKMIATHDCIIPSLSLNIVDPLTTWGRGFTNTLRYADSYQVKVPKYAFKLLLYKPGFYNDGALLDHAGSGTPWNSNEDPNQDLTFYISSKATAGIIVNGVKLPSHDRQNPLTESVYWGELRHGDEITLWQHDVNPDEHTKVRFECYWGKSKEPRTEPFQALPAGDLLSGIERVCLAKERFLESEKKRGADEKQRKETEKREAEEATKQQNLHAESSQRTTSDSRSTRQIPRTTSAPAIPTSHRQDFSQSFKTAPSFIDEALQIGSKKAE</sequence>
<dbReference type="InterPro" id="IPR017441">
    <property type="entry name" value="Protein_kinase_ATP_BS"/>
</dbReference>
<evidence type="ECO:0000313" key="12">
    <source>
        <dbReference type="Proteomes" id="UP000256645"/>
    </source>
</evidence>
<dbReference type="SUPFAM" id="SSF56112">
    <property type="entry name" value="Protein kinase-like (PK-like)"/>
    <property type="match status" value="1"/>
</dbReference>
<dbReference type="Gene3D" id="2.60.200.20">
    <property type="match status" value="1"/>
</dbReference>
<dbReference type="GO" id="GO:0034045">
    <property type="term" value="C:phagophore assembly site membrane"/>
    <property type="evidence" value="ECO:0007669"/>
    <property type="project" value="UniProtKB-SubCell"/>
</dbReference>
<evidence type="ECO:0000259" key="10">
    <source>
        <dbReference type="PROSITE" id="PS50011"/>
    </source>
</evidence>
<evidence type="ECO:0000256" key="7">
    <source>
        <dbReference type="PROSITE-ProRule" id="PRU10141"/>
    </source>
</evidence>
<feature type="region of interest" description="Disordered" evidence="8">
    <location>
        <begin position="695"/>
        <end position="746"/>
    </location>
</feature>
<dbReference type="PROSITE" id="PS50006">
    <property type="entry name" value="FHA_DOMAIN"/>
    <property type="match status" value="1"/>
</dbReference>
<feature type="domain" description="Protein kinase" evidence="10">
    <location>
        <begin position="299"/>
        <end position="583"/>
    </location>
</feature>
<feature type="compositionally biased region" description="Polar residues" evidence="8">
    <location>
        <begin position="703"/>
        <end position="720"/>
    </location>
</feature>
<dbReference type="InterPro" id="IPR008271">
    <property type="entry name" value="Ser/Thr_kinase_AS"/>
</dbReference>
<dbReference type="AlphaFoldDB" id="A0A3D8SDH7"/>
<feature type="compositionally biased region" description="Basic and acidic residues" evidence="8">
    <location>
        <begin position="923"/>
        <end position="965"/>
    </location>
</feature>
<feature type="compositionally biased region" description="Polar residues" evidence="8">
    <location>
        <begin position="907"/>
        <end position="918"/>
    </location>
</feature>
<dbReference type="GO" id="GO:0010506">
    <property type="term" value="P:regulation of autophagy"/>
    <property type="evidence" value="ECO:0007669"/>
    <property type="project" value="InterPro"/>
</dbReference>
<organism evidence="11 12">
    <name type="scientific">Coleophoma cylindrospora</name>
    <dbReference type="NCBI Taxonomy" id="1849047"/>
    <lineage>
        <taxon>Eukaryota</taxon>
        <taxon>Fungi</taxon>
        <taxon>Dikarya</taxon>
        <taxon>Ascomycota</taxon>
        <taxon>Pezizomycotina</taxon>
        <taxon>Leotiomycetes</taxon>
        <taxon>Helotiales</taxon>
        <taxon>Dermateaceae</taxon>
        <taxon>Coleophoma</taxon>
    </lineage>
</organism>
<accession>A0A3D8SDH7</accession>
<feature type="domain" description="FHA" evidence="9">
    <location>
        <begin position="142"/>
        <end position="196"/>
    </location>
</feature>
<feature type="compositionally biased region" description="Polar residues" evidence="8">
    <location>
        <begin position="969"/>
        <end position="980"/>
    </location>
</feature>
<evidence type="ECO:0000256" key="2">
    <source>
        <dbReference type="ARBA" id="ARBA00005575"/>
    </source>
</evidence>
<protein>
    <recommendedName>
        <fullName evidence="6">Autophagy-related protein 1</fullName>
    </recommendedName>
</protein>
<feature type="compositionally biased region" description="Basic and acidic residues" evidence="8">
    <location>
        <begin position="1195"/>
        <end position="1217"/>
    </location>
</feature>
<gene>
    <name evidence="11" type="ORF">BP6252_01959</name>
</gene>
<dbReference type="PANTHER" id="PTHR24348">
    <property type="entry name" value="SERINE/THREONINE-PROTEIN KINASE UNC-51-RELATED"/>
    <property type="match status" value="1"/>
</dbReference>
<keyword evidence="4 7" id="KW-0067">ATP-binding</keyword>
<keyword evidence="3 7" id="KW-0547">Nucleotide-binding</keyword>
<dbReference type="SMART" id="SM00220">
    <property type="entry name" value="S_TKc"/>
    <property type="match status" value="1"/>
</dbReference>
<dbReference type="OrthoDB" id="504170at2759"/>
<comment type="caution">
    <text evidence="11">The sequence shown here is derived from an EMBL/GenBank/DDBJ whole genome shotgun (WGS) entry which is preliminary data.</text>
</comment>
<feature type="region of interest" description="Disordered" evidence="8">
    <location>
        <begin position="794"/>
        <end position="821"/>
    </location>
</feature>
<evidence type="ECO:0000313" key="11">
    <source>
        <dbReference type="EMBL" id="RDW84369.1"/>
    </source>
</evidence>
<dbReference type="PROSITE" id="PS50011">
    <property type="entry name" value="PROTEIN_KINASE_DOM"/>
    <property type="match status" value="1"/>
</dbReference>
<dbReference type="EMBL" id="PDLM01000002">
    <property type="protein sequence ID" value="RDW84369.1"/>
    <property type="molecule type" value="Genomic_DNA"/>
</dbReference>
<dbReference type="STRING" id="1849047.A0A3D8SDH7"/>
<dbReference type="PROSITE" id="PS00107">
    <property type="entry name" value="PROTEIN_KINASE_ATP"/>
    <property type="match status" value="1"/>
</dbReference>
<dbReference type="GO" id="GO:0004674">
    <property type="term" value="F:protein serine/threonine kinase activity"/>
    <property type="evidence" value="ECO:0007669"/>
    <property type="project" value="InterPro"/>
</dbReference>
<dbReference type="FunFam" id="3.30.200.20:FF:000470">
    <property type="entry name" value="Serine/threonine-protein kinase RAD53"/>
    <property type="match status" value="1"/>
</dbReference>
<reference evidence="11 12" key="1">
    <citation type="journal article" date="2018" name="IMA Fungus">
        <title>IMA Genome-F 9: Draft genome sequence of Annulohypoxylon stygium, Aspergillus mulundensis, Berkeleyomyces basicola (syn. Thielaviopsis basicola), Ceratocystis smalleyi, two Cercospora beticola strains, Coleophoma cylindrospora, Fusarium fracticaudum, Phialophora cf. hyalina, and Morchella septimelata.</title>
        <authorList>
            <person name="Wingfield B.D."/>
            <person name="Bills G.F."/>
            <person name="Dong Y."/>
            <person name="Huang W."/>
            <person name="Nel W.J."/>
            <person name="Swalarsk-Parry B.S."/>
            <person name="Vaghefi N."/>
            <person name="Wilken P.M."/>
            <person name="An Z."/>
            <person name="de Beer Z.W."/>
            <person name="De Vos L."/>
            <person name="Chen L."/>
            <person name="Duong T.A."/>
            <person name="Gao Y."/>
            <person name="Hammerbacher A."/>
            <person name="Kikkert J.R."/>
            <person name="Li Y."/>
            <person name="Li H."/>
            <person name="Li K."/>
            <person name="Li Q."/>
            <person name="Liu X."/>
            <person name="Ma X."/>
            <person name="Naidoo K."/>
            <person name="Pethybridge S.J."/>
            <person name="Sun J."/>
            <person name="Steenkamp E.T."/>
            <person name="van der Nest M.A."/>
            <person name="van Wyk S."/>
            <person name="Wingfield M.J."/>
            <person name="Xiong C."/>
            <person name="Yue Q."/>
            <person name="Zhang X."/>
        </authorList>
    </citation>
    <scope>NUCLEOTIDE SEQUENCE [LARGE SCALE GENOMIC DNA]</scope>
    <source>
        <strain evidence="11 12">BP6252</strain>
    </source>
</reference>
<dbReference type="InterPro" id="IPR011009">
    <property type="entry name" value="Kinase-like_dom_sf"/>
</dbReference>
<dbReference type="Pfam" id="PF00498">
    <property type="entry name" value="FHA"/>
    <property type="match status" value="1"/>
</dbReference>
<name>A0A3D8SDH7_9HELO</name>
<evidence type="ECO:0000256" key="4">
    <source>
        <dbReference type="ARBA" id="ARBA00022840"/>
    </source>
</evidence>
<proteinExistence type="inferred from homology"/>
<evidence type="ECO:0000256" key="1">
    <source>
        <dbReference type="ARBA" id="ARBA00004623"/>
    </source>
</evidence>
<feature type="region of interest" description="Disordered" evidence="8">
    <location>
        <begin position="899"/>
        <end position="980"/>
    </location>
</feature>
<dbReference type="Pfam" id="PF00069">
    <property type="entry name" value="Pkinase"/>
    <property type="match status" value="1"/>
</dbReference>
<dbReference type="PROSITE" id="PS00108">
    <property type="entry name" value="PROTEIN_KINASE_ST"/>
    <property type="match status" value="1"/>
</dbReference>
<dbReference type="GO" id="GO:0005524">
    <property type="term" value="F:ATP binding"/>
    <property type="evidence" value="ECO:0007669"/>
    <property type="project" value="UniProtKB-UniRule"/>
</dbReference>
<dbReference type="SUPFAM" id="SSF49879">
    <property type="entry name" value="SMAD/FHA domain"/>
    <property type="match status" value="1"/>
</dbReference>
<comment type="similarity">
    <text evidence="2">Belongs to the protein kinase superfamily. CAMK Ser/Thr protein kinase family. CHEK2 subfamily.</text>
</comment>
<keyword evidence="5" id="KW-0072">Autophagy</keyword>